<feature type="domain" description="EGF-like" evidence="1">
    <location>
        <begin position="475"/>
        <end position="508"/>
    </location>
</feature>
<dbReference type="PANTHER" id="PTHR39069">
    <property type="entry name" value="ECDYSONE-INDUCIBLE GENE E1, ISOFORM A"/>
    <property type="match status" value="1"/>
</dbReference>
<comment type="caution">
    <text evidence="2">The sequence shown here is derived from an EMBL/GenBank/DDBJ whole genome shotgun (WGS) entry which is preliminary data.</text>
</comment>
<sequence length="926" mass="104448">MKIICLNTNLHAYYSIVVQKKICIDRDYQRRQNYPRSGFSDIKCVETFLDGKCDNDYDCMKIKHSECSINNVCSCKNNYVQFNKTTCGIPIWGPCSKNEDCTVINSRCKDNVCQCKPGDVSKLPNNTVCTLRLDKFCITDIHCEDNSVCVDNLCQYKFFSERQWNNKRAKNLGQNCTIDQECLHNSHAECSIDKICVCGENYHEFNETLCLPLLGGFCSNDEDCYFVDNSYCRDRECRCRLHYESLLNDQCLALYLNQACKYDSDCDRIENSTCSKDKKCVCQANHSAFGENQCLAHIGEFCFNTDNCVSKPVTVCINNKCQCIDKFISLQSKDNCIPIILGAPCKDHRDCNIIKNAKCSENNICVCRNNYYALDEVSCGPSINESCSNDDDCMDDDCFPSFLECINNKCQCKSGFAPESDTECVPGHLGADCQKNYQCSGGVNHSYCSLLEKKCVCKKGYFQSKGICNPNVNVSCSDTDICSVKGSVCINNVCQCKSEYQYENFQCFSNRLETPCDNNNDCIKIKNSVCSIYKLCVCEDNYGSVNETTCKPLISEFFSTNKSCINPNSIYIDNECQCAPGYFPKMNNTVCVLLLGSNCLTNEQCWPNYSVCTNNICECDCSTIEISNDKCAVPLGSECLMDEDCQEIVHGQCSDDYICDCEENYSQLNEIASYFATLPCQNDENCSELVEYTACSTENKCECKNNYIPLHDSKCAAIKLYEHCHEDSDCAVENSWCIDNKCQCINGLDKFNISCKVPLGKHCQSNYDCKTIKNSVCSSKHNICVCDEKNVALNLFECAPIIGGFCTSDKDYRFSSSYCFENKCKCSPGFAAVSITECTREQSLYSCNENSDCSDAWQTKCSKDKLCICNLNNTVENYPSCLTHLDGYCWKDDQCVAPNSRYFDYNCKCQLNYLVVAKNLCVPIRS</sequence>
<organism evidence="2 3">
    <name type="scientific">Cotesia congregata</name>
    <name type="common">Parasitoid wasp</name>
    <name type="synonym">Apanteles congregatus</name>
    <dbReference type="NCBI Taxonomy" id="51543"/>
    <lineage>
        <taxon>Eukaryota</taxon>
        <taxon>Metazoa</taxon>
        <taxon>Ecdysozoa</taxon>
        <taxon>Arthropoda</taxon>
        <taxon>Hexapoda</taxon>
        <taxon>Insecta</taxon>
        <taxon>Pterygota</taxon>
        <taxon>Neoptera</taxon>
        <taxon>Endopterygota</taxon>
        <taxon>Hymenoptera</taxon>
        <taxon>Apocrita</taxon>
        <taxon>Ichneumonoidea</taxon>
        <taxon>Braconidae</taxon>
        <taxon>Microgastrinae</taxon>
        <taxon>Cotesia</taxon>
    </lineage>
</organism>
<feature type="domain" description="EGF-like" evidence="1">
    <location>
        <begin position="344"/>
        <end position="380"/>
    </location>
</feature>
<proteinExistence type="predicted"/>
<feature type="domain" description="EGF-like" evidence="1">
    <location>
        <begin position="386"/>
        <end position="425"/>
    </location>
</feature>
<keyword evidence="3" id="KW-1185">Reference proteome</keyword>
<evidence type="ECO:0000259" key="1">
    <source>
        <dbReference type="SMART" id="SM00181"/>
    </source>
</evidence>
<feature type="domain" description="EGF-like" evidence="1">
    <location>
        <begin position="432"/>
        <end position="469"/>
    </location>
</feature>
<dbReference type="Proteomes" id="UP000786811">
    <property type="component" value="Unassembled WGS sequence"/>
</dbReference>
<feature type="domain" description="EGF-like" evidence="1">
    <location>
        <begin position="175"/>
        <end position="211"/>
    </location>
</feature>
<feature type="domain" description="EGF-like" evidence="1">
    <location>
        <begin position="880"/>
        <end position="922"/>
    </location>
</feature>
<dbReference type="EMBL" id="CAJNRD030001120">
    <property type="protein sequence ID" value="CAG5092966.1"/>
    <property type="molecule type" value="Genomic_DNA"/>
</dbReference>
<reference evidence="2" key="1">
    <citation type="submission" date="2021-04" db="EMBL/GenBank/DDBJ databases">
        <authorList>
            <person name="Chebbi M.A.C M."/>
        </authorList>
    </citation>
    <scope>NUCLEOTIDE SEQUENCE</scope>
</reference>
<evidence type="ECO:0000313" key="3">
    <source>
        <dbReference type="Proteomes" id="UP000786811"/>
    </source>
</evidence>
<evidence type="ECO:0000313" key="2">
    <source>
        <dbReference type="EMBL" id="CAG5092966.1"/>
    </source>
</evidence>
<dbReference type="OrthoDB" id="504708at2759"/>
<accession>A0A8J2MSF5</accession>
<name>A0A8J2MSF5_COTCN</name>
<dbReference type="PANTHER" id="PTHR39069:SF8">
    <property type="entry name" value="FI17111P1"/>
    <property type="match status" value="1"/>
</dbReference>
<gene>
    <name evidence="2" type="ORF">HICCMSTLAB_LOCUS6485</name>
</gene>
<dbReference type="InterPro" id="IPR000742">
    <property type="entry name" value="EGF"/>
</dbReference>
<dbReference type="AlphaFoldDB" id="A0A8J2MSF5"/>
<dbReference type="SMART" id="SM00181">
    <property type="entry name" value="EGF"/>
    <property type="match status" value="7"/>
</dbReference>
<protein>
    <recommendedName>
        <fullName evidence="1">EGF-like domain-containing protein</fullName>
    </recommendedName>
</protein>
<feature type="domain" description="EGF-like" evidence="1">
    <location>
        <begin position="638"/>
        <end position="676"/>
    </location>
</feature>